<dbReference type="Proteomes" id="UP000671908">
    <property type="component" value="Chromosome"/>
</dbReference>
<organism evidence="9 10">
    <name type="scientific">Treponema parvum</name>
    <dbReference type="NCBI Taxonomy" id="138851"/>
    <lineage>
        <taxon>Bacteria</taxon>
        <taxon>Pseudomonadati</taxon>
        <taxon>Spirochaetota</taxon>
        <taxon>Spirochaetia</taxon>
        <taxon>Spirochaetales</taxon>
        <taxon>Treponemataceae</taxon>
        <taxon>Treponema</taxon>
    </lineage>
</organism>
<reference evidence="9 10" key="1">
    <citation type="journal article" date="2021" name="Microbiol. Resour. Announc.">
        <title>Complete Genome Sequences of Three Human Oral Treponema parvum Isolates.</title>
        <authorList>
            <person name="Zeng H."/>
            <person name="Watt R.M."/>
        </authorList>
    </citation>
    <scope>NUCLEOTIDE SEQUENCE [LARGE SCALE GENOMIC DNA]</scope>
    <source>
        <strain evidence="9 10">ATCC 700770</strain>
    </source>
</reference>
<comment type="similarity">
    <text evidence="5 6">Belongs to the XseA family.</text>
</comment>
<keyword evidence="2 5" id="KW-0540">Nuclease</keyword>
<sequence>MNFPPFDSDIIFTVTTLTSIIKAAIENISPDTIKLEGEISNYRPSSSGHVYFTLKDSSSQISAVMFRSAAMKLSFIPKDGMKVCCKGKLTVYAARGNYQIVISSMEPSGTGDILQMLEERKKKLAAEGLFDTSKKRPLPLFPQRIGIVTSPTGAALRDILQIAKRRNDSISIVILPALVQGEGASKSIVKQILAANEYKMCDTLIVGRGGGSLEDLLPFSDEEVVRAVAASEIPIVSAVGHEIDWALCDYAASMRAPTPSAAAELVIPQKSDILNDIRSFKEELKTAVQTKIEHIRLILRSYSLDGMELQLRNIEQPLLARFDAAKAALISNMEQKIKDVKIFIENCVNTMEGASPQTIFARGYAMVRNKQTQKIIRSGNDTVLGQEIEIVPAQGYITAEVTAIENGRTSVILE</sequence>
<dbReference type="EMBL" id="CP054142">
    <property type="protein sequence ID" value="QTQ13847.1"/>
    <property type="molecule type" value="Genomic_DNA"/>
</dbReference>
<feature type="domain" description="Exonuclease VII large subunit C-terminal" evidence="7">
    <location>
        <begin position="320"/>
        <end position="399"/>
    </location>
</feature>
<evidence type="ECO:0000256" key="2">
    <source>
        <dbReference type="ARBA" id="ARBA00022722"/>
    </source>
</evidence>
<dbReference type="Pfam" id="PF02601">
    <property type="entry name" value="Exonuc_VII_L"/>
    <property type="match status" value="2"/>
</dbReference>
<evidence type="ECO:0000256" key="1">
    <source>
        <dbReference type="ARBA" id="ARBA00022490"/>
    </source>
</evidence>
<evidence type="ECO:0000259" key="7">
    <source>
        <dbReference type="Pfam" id="PF02601"/>
    </source>
</evidence>
<evidence type="ECO:0000313" key="10">
    <source>
        <dbReference type="Proteomes" id="UP000671908"/>
    </source>
</evidence>
<keyword evidence="3 5" id="KW-0378">Hydrolase</keyword>
<dbReference type="Pfam" id="PF13742">
    <property type="entry name" value="tRNA_anti_2"/>
    <property type="match status" value="1"/>
</dbReference>
<proteinExistence type="inferred from homology"/>
<feature type="domain" description="Exonuclease VII large subunit C-terminal" evidence="7">
    <location>
        <begin position="129"/>
        <end position="302"/>
    </location>
</feature>
<protein>
    <recommendedName>
        <fullName evidence="5">Exodeoxyribonuclease 7 large subunit</fullName>
        <ecNumber evidence="5">3.1.11.6</ecNumber>
    </recommendedName>
    <alternativeName>
        <fullName evidence="5">Exodeoxyribonuclease VII large subunit</fullName>
        <shortName evidence="5">Exonuclease VII large subunit</shortName>
    </alternativeName>
</protein>
<accession>A0A975F3T2</accession>
<dbReference type="HAMAP" id="MF_00378">
    <property type="entry name" value="Exonuc_7_L"/>
    <property type="match status" value="1"/>
</dbReference>
<evidence type="ECO:0000256" key="5">
    <source>
        <dbReference type="HAMAP-Rule" id="MF_00378"/>
    </source>
</evidence>
<dbReference type="PANTHER" id="PTHR30008:SF0">
    <property type="entry name" value="EXODEOXYRIBONUCLEASE 7 LARGE SUBUNIT"/>
    <property type="match status" value="1"/>
</dbReference>
<dbReference type="InterPro" id="IPR003753">
    <property type="entry name" value="Exonuc_VII_L"/>
</dbReference>
<dbReference type="GO" id="GO:0005737">
    <property type="term" value="C:cytoplasm"/>
    <property type="evidence" value="ECO:0007669"/>
    <property type="project" value="UniProtKB-SubCell"/>
</dbReference>
<comment type="subunit">
    <text evidence="5">Heterooligomer composed of large and small subunits.</text>
</comment>
<dbReference type="InterPro" id="IPR025824">
    <property type="entry name" value="OB-fold_nuc-bd_dom"/>
</dbReference>
<dbReference type="InterPro" id="IPR020579">
    <property type="entry name" value="Exonuc_VII_lsu_C"/>
</dbReference>
<gene>
    <name evidence="5 9" type="primary">xseA</name>
    <name evidence="9" type="ORF">HRQ91_04885</name>
</gene>
<keyword evidence="4 5" id="KW-0269">Exonuclease</keyword>
<dbReference type="GO" id="GO:0008855">
    <property type="term" value="F:exodeoxyribonuclease VII activity"/>
    <property type="evidence" value="ECO:0007669"/>
    <property type="project" value="UniProtKB-UniRule"/>
</dbReference>
<feature type="domain" description="OB-fold nucleic acid binding" evidence="8">
    <location>
        <begin position="12"/>
        <end position="106"/>
    </location>
</feature>
<evidence type="ECO:0000256" key="3">
    <source>
        <dbReference type="ARBA" id="ARBA00022801"/>
    </source>
</evidence>
<dbReference type="PANTHER" id="PTHR30008">
    <property type="entry name" value="EXODEOXYRIBONUCLEASE 7 LARGE SUBUNIT"/>
    <property type="match status" value="1"/>
</dbReference>
<dbReference type="EC" id="3.1.11.6" evidence="5"/>
<evidence type="ECO:0000313" key="9">
    <source>
        <dbReference type="EMBL" id="QTQ13847.1"/>
    </source>
</evidence>
<dbReference type="KEGG" id="tpav:HRQ91_04885"/>
<dbReference type="CDD" id="cd04489">
    <property type="entry name" value="ExoVII_LU_OBF"/>
    <property type="match status" value="1"/>
</dbReference>
<evidence type="ECO:0000256" key="4">
    <source>
        <dbReference type="ARBA" id="ARBA00022839"/>
    </source>
</evidence>
<keyword evidence="10" id="KW-1185">Reference proteome</keyword>
<comment type="catalytic activity">
    <reaction evidence="5 6">
        <text>Exonucleolytic cleavage in either 5'- to 3'- or 3'- to 5'-direction to yield nucleoside 5'-phosphates.</text>
        <dbReference type="EC" id="3.1.11.6"/>
    </reaction>
</comment>
<name>A0A975F3T2_9SPIR</name>
<dbReference type="GO" id="GO:0006308">
    <property type="term" value="P:DNA catabolic process"/>
    <property type="evidence" value="ECO:0007669"/>
    <property type="project" value="UniProtKB-UniRule"/>
</dbReference>
<dbReference type="GO" id="GO:0003676">
    <property type="term" value="F:nucleic acid binding"/>
    <property type="evidence" value="ECO:0007669"/>
    <property type="project" value="InterPro"/>
</dbReference>
<evidence type="ECO:0000256" key="6">
    <source>
        <dbReference type="RuleBase" id="RU004355"/>
    </source>
</evidence>
<dbReference type="GO" id="GO:0009318">
    <property type="term" value="C:exodeoxyribonuclease VII complex"/>
    <property type="evidence" value="ECO:0007669"/>
    <property type="project" value="UniProtKB-UniRule"/>
</dbReference>
<evidence type="ECO:0000259" key="8">
    <source>
        <dbReference type="Pfam" id="PF13742"/>
    </source>
</evidence>
<comment type="subcellular location">
    <subcellularLocation>
        <location evidence="5 6">Cytoplasm</location>
    </subcellularLocation>
</comment>
<keyword evidence="1 5" id="KW-0963">Cytoplasm</keyword>
<dbReference type="NCBIfam" id="TIGR00237">
    <property type="entry name" value="xseA"/>
    <property type="match status" value="1"/>
</dbReference>
<dbReference type="AlphaFoldDB" id="A0A975F3T2"/>
<dbReference type="RefSeq" id="WP_210120520.1">
    <property type="nucleotide sequence ID" value="NZ_CP054142.1"/>
</dbReference>
<comment type="function">
    <text evidence="5">Bidirectionally degrades single-stranded DNA into large acid-insoluble oligonucleotides, which are then degraded further into small acid-soluble oligonucleotides.</text>
</comment>